<gene>
    <name evidence="2" type="ORF">EYF80_032040</name>
</gene>
<feature type="region of interest" description="Disordered" evidence="1">
    <location>
        <begin position="173"/>
        <end position="204"/>
    </location>
</feature>
<name>A0A4Z2GYM9_9TELE</name>
<feature type="compositionally biased region" description="Basic and acidic residues" evidence="1">
    <location>
        <begin position="190"/>
        <end position="204"/>
    </location>
</feature>
<protein>
    <submittedName>
        <fullName evidence="2">Uncharacterized protein</fullName>
    </submittedName>
</protein>
<feature type="region of interest" description="Disordered" evidence="1">
    <location>
        <begin position="79"/>
        <end position="141"/>
    </location>
</feature>
<evidence type="ECO:0000313" key="3">
    <source>
        <dbReference type="Proteomes" id="UP000314294"/>
    </source>
</evidence>
<evidence type="ECO:0000256" key="1">
    <source>
        <dbReference type="SAM" id="MobiDB-lite"/>
    </source>
</evidence>
<dbReference type="EMBL" id="SRLO01000397">
    <property type="protein sequence ID" value="TNN57762.1"/>
    <property type="molecule type" value="Genomic_DNA"/>
</dbReference>
<proteinExistence type="predicted"/>
<feature type="compositionally biased region" description="Polar residues" evidence="1">
    <location>
        <begin position="100"/>
        <end position="111"/>
    </location>
</feature>
<feature type="compositionally biased region" description="Basic and acidic residues" evidence="1">
    <location>
        <begin position="79"/>
        <end position="92"/>
    </location>
</feature>
<reference evidence="2 3" key="1">
    <citation type="submission" date="2019-03" db="EMBL/GenBank/DDBJ databases">
        <title>First draft genome of Liparis tanakae, snailfish: a comprehensive survey of snailfish specific genes.</title>
        <authorList>
            <person name="Kim W."/>
            <person name="Song I."/>
            <person name="Jeong J.-H."/>
            <person name="Kim D."/>
            <person name="Kim S."/>
            <person name="Ryu S."/>
            <person name="Song J.Y."/>
            <person name="Lee S.K."/>
        </authorList>
    </citation>
    <scope>NUCLEOTIDE SEQUENCE [LARGE SCALE GENOMIC DNA]</scope>
    <source>
        <tissue evidence="2">Muscle</tissue>
    </source>
</reference>
<dbReference type="AlphaFoldDB" id="A0A4Z2GYM9"/>
<comment type="caution">
    <text evidence="2">The sequence shown here is derived from an EMBL/GenBank/DDBJ whole genome shotgun (WGS) entry which is preliminary data.</text>
</comment>
<keyword evidence="3" id="KW-1185">Reference proteome</keyword>
<organism evidence="2 3">
    <name type="scientific">Liparis tanakae</name>
    <name type="common">Tanaka's snailfish</name>
    <dbReference type="NCBI Taxonomy" id="230148"/>
    <lineage>
        <taxon>Eukaryota</taxon>
        <taxon>Metazoa</taxon>
        <taxon>Chordata</taxon>
        <taxon>Craniata</taxon>
        <taxon>Vertebrata</taxon>
        <taxon>Euteleostomi</taxon>
        <taxon>Actinopterygii</taxon>
        <taxon>Neopterygii</taxon>
        <taxon>Teleostei</taxon>
        <taxon>Neoteleostei</taxon>
        <taxon>Acanthomorphata</taxon>
        <taxon>Eupercaria</taxon>
        <taxon>Perciformes</taxon>
        <taxon>Cottioidei</taxon>
        <taxon>Cottales</taxon>
        <taxon>Liparidae</taxon>
        <taxon>Liparis</taxon>
    </lineage>
</organism>
<dbReference type="Proteomes" id="UP000314294">
    <property type="component" value="Unassembled WGS sequence"/>
</dbReference>
<evidence type="ECO:0000313" key="2">
    <source>
        <dbReference type="EMBL" id="TNN57762.1"/>
    </source>
</evidence>
<accession>A0A4Z2GYM9</accession>
<sequence>MLTWRQGKEVSGNNREPHLLCDFDAGPPLLRDLLGLNVLQGQAAVHRQVLQQALIVSVKGLHLIRVPAPLVRQLAHGCGTREETQGTEDRFTADPVTRTHPMTPQRLTSLTRPAAVGATTSSRREGATLGRQQLPDMQGGPLAELRDRAHKAETPYEELGRPQATRPVAARRFARGSGVTQRMRRVGQVRGEKRREGAAGREGEVGCMGREQSAQSLLEARGLSLSIREEMFKWGSVSGEEGLRSSPNLRLRISERGLHSGEKNQPIPLTIGGSVTVSPRKDPFGPAVVAAAGYGVPVV</sequence>